<dbReference type="RefSeq" id="WP_010851737.1">
    <property type="nucleotide sequence ID" value="NZ_HF570956.1"/>
</dbReference>
<name>N0DXN8_9MICO</name>
<reference evidence="3 4" key="1">
    <citation type="journal article" date="2013" name="ISME J.">
        <title>A metabolic model for members of the genus Tetrasphaera involved in enhanced biological phosphorus removal.</title>
        <authorList>
            <person name="Kristiansen R."/>
            <person name="Nguyen H.T.T."/>
            <person name="Saunders A.M."/>
            <person name="Nielsen J.L."/>
            <person name="Wimmer R."/>
            <person name="Le V.Q."/>
            <person name="McIlroy S.J."/>
            <person name="Petrovski S."/>
            <person name="Seviour R.J."/>
            <person name="Calteau A."/>
            <person name="Nielsen K.L."/>
            <person name="Nielsen P.H."/>
        </authorList>
    </citation>
    <scope>NUCLEOTIDE SEQUENCE [LARGE SCALE GENOMIC DNA]</scope>
    <source>
        <strain evidence="3 4">Lp2</strain>
    </source>
</reference>
<accession>N0DXN8</accession>
<dbReference type="AlphaFoldDB" id="N0DXN8"/>
<keyword evidence="4" id="KW-1185">Reference proteome</keyword>
<dbReference type="Pfam" id="PF02636">
    <property type="entry name" value="Methyltransf_28"/>
    <property type="match status" value="1"/>
</dbReference>
<evidence type="ECO:0000313" key="4">
    <source>
        <dbReference type="Proteomes" id="UP000013167"/>
    </source>
</evidence>
<comment type="caution">
    <text evidence="3">The sequence shown here is derived from an EMBL/GenBank/DDBJ whole genome shotgun (WGS) entry which is preliminary data.</text>
</comment>
<dbReference type="EMBL" id="CAIZ01000026">
    <property type="protein sequence ID" value="CCH68883.1"/>
    <property type="molecule type" value="Genomic_DNA"/>
</dbReference>
<evidence type="ECO:0008006" key="5">
    <source>
        <dbReference type="Google" id="ProtNLM"/>
    </source>
</evidence>
<proteinExistence type="predicted"/>
<sequence>MIPWQQAWQDALYGPAGFYRSPEGPAGHFTTSTHPPLGAVFARAIAALADREDTGMVVDFACGRGELLRALHVVRPDLELVGVDVVDRPKDLPSGIEWIRAAGGSAVPDALAGLADVLVLANEWLDVVPCQIAQVDDAGVLRVVLVDPRSGRESLGAEVDREAREWADRWWRTEAPGDRVEVGISRDRAWAGLVEAVGTGTVVAIDYGHKAGDRPTEGTLAAYRLGVPVPTVPDASCDLTAHVAMDSLPGATLQSQHEALLSLGLAVEHPPVELAHSDPARYLADLSRRGAVAQLTDPTGLGAFRWAQIRIG</sequence>
<evidence type="ECO:0000313" key="3">
    <source>
        <dbReference type="EMBL" id="CCH68883.1"/>
    </source>
</evidence>
<keyword evidence="1" id="KW-0489">Methyltransferase</keyword>
<dbReference type="InterPro" id="IPR038375">
    <property type="entry name" value="NDUFAF7_sf"/>
</dbReference>
<dbReference type="InterPro" id="IPR003788">
    <property type="entry name" value="NDUFAF7"/>
</dbReference>
<evidence type="ECO:0000256" key="2">
    <source>
        <dbReference type="ARBA" id="ARBA00022679"/>
    </source>
</evidence>
<dbReference type="InterPro" id="IPR029063">
    <property type="entry name" value="SAM-dependent_MTases_sf"/>
</dbReference>
<dbReference type="SUPFAM" id="SSF53335">
    <property type="entry name" value="S-adenosyl-L-methionine-dependent methyltransferases"/>
    <property type="match status" value="1"/>
</dbReference>
<dbReference type="eggNOG" id="COG1565">
    <property type="taxonomic scope" value="Bacteria"/>
</dbReference>
<dbReference type="GO" id="GO:0032259">
    <property type="term" value="P:methylation"/>
    <property type="evidence" value="ECO:0007669"/>
    <property type="project" value="UniProtKB-KW"/>
</dbReference>
<dbReference type="GO" id="GO:0008168">
    <property type="term" value="F:methyltransferase activity"/>
    <property type="evidence" value="ECO:0007669"/>
    <property type="project" value="UniProtKB-KW"/>
</dbReference>
<evidence type="ECO:0000256" key="1">
    <source>
        <dbReference type="ARBA" id="ARBA00022603"/>
    </source>
</evidence>
<keyword evidence="2" id="KW-0808">Transferase</keyword>
<gene>
    <name evidence="3" type="ORF">BN10_1210024</name>
</gene>
<dbReference type="OrthoDB" id="4856867at2"/>
<dbReference type="Proteomes" id="UP000013167">
    <property type="component" value="Unassembled WGS sequence"/>
</dbReference>
<protein>
    <recommendedName>
        <fullName evidence="5">SAM-dependent MidA family methyltransferase</fullName>
    </recommendedName>
</protein>
<organism evidence="3 4">
    <name type="scientific">Phycicoccus elongatus Lp2</name>
    <dbReference type="NCBI Taxonomy" id="1193181"/>
    <lineage>
        <taxon>Bacteria</taxon>
        <taxon>Bacillati</taxon>
        <taxon>Actinomycetota</taxon>
        <taxon>Actinomycetes</taxon>
        <taxon>Micrococcales</taxon>
        <taxon>Intrasporangiaceae</taxon>
        <taxon>Phycicoccus</taxon>
    </lineage>
</organism>
<dbReference type="STRING" id="1193181.BN10_1210024"/>
<dbReference type="HOGENOM" id="CLU_046703_0_0_11"/>
<dbReference type="Gene3D" id="3.40.50.12710">
    <property type="match status" value="1"/>
</dbReference>